<feature type="region of interest" description="Disordered" evidence="1">
    <location>
        <begin position="236"/>
        <end position="259"/>
    </location>
</feature>
<proteinExistence type="predicted"/>
<evidence type="ECO:0000313" key="2">
    <source>
        <dbReference type="EMBL" id="RVU32441.1"/>
    </source>
</evidence>
<gene>
    <name evidence="2" type="ORF">EOE65_01990</name>
</gene>
<feature type="compositionally biased region" description="Basic and acidic residues" evidence="1">
    <location>
        <begin position="236"/>
        <end position="246"/>
    </location>
</feature>
<dbReference type="Gene3D" id="2.40.70.10">
    <property type="entry name" value="Acid Proteases"/>
    <property type="match status" value="1"/>
</dbReference>
<reference evidence="2 3" key="1">
    <citation type="submission" date="2019-01" db="EMBL/GenBank/DDBJ databases">
        <authorList>
            <person name="Chen W.-M."/>
        </authorList>
    </citation>
    <scope>NUCLEOTIDE SEQUENCE [LARGE SCALE GENOMIC DNA]</scope>
    <source>
        <strain evidence="2 3">HPM-16</strain>
    </source>
</reference>
<keyword evidence="3" id="KW-1185">Reference proteome</keyword>
<dbReference type="InterPro" id="IPR034122">
    <property type="entry name" value="Retropepsin-like_bacterial"/>
</dbReference>
<name>A0A437QD57_9GAMM</name>
<dbReference type="CDD" id="cd05483">
    <property type="entry name" value="retropepsin_like_bacteria"/>
    <property type="match status" value="1"/>
</dbReference>
<evidence type="ECO:0000256" key="1">
    <source>
        <dbReference type="SAM" id="MobiDB-lite"/>
    </source>
</evidence>
<dbReference type="Pfam" id="PF13650">
    <property type="entry name" value="Asp_protease_2"/>
    <property type="match status" value="1"/>
</dbReference>
<comment type="caution">
    <text evidence="2">The sequence shown here is derived from an EMBL/GenBank/DDBJ whole genome shotgun (WGS) entry which is preliminary data.</text>
</comment>
<evidence type="ECO:0000313" key="3">
    <source>
        <dbReference type="Proteomes" id="UP000282818"/>
    </source>
</evidence>
<organism evidence="2 3">
    <name type="scientific">Neptunomonas marina</name>
    <dbReference type="NCBI Taxonomy" id="1815562"/>
    <lineage>
        <taxon>Bacteria</taxon>
        <taxon>Pseudomonadati</taxon>
        <taxon>Pseudomonadota</taxon>
        <taxon>Gammaproteobacteria</taxon>
        <taxon>Oceanospirillales</taxon>
        <taxon>Oceanospirillaceae</taxon>
        <taxon>Neptunomonas</taxon>
    </lineage>
</organism>
<sequence>MAKKCAMCQRIRVVAIFVTMVAVLLLTMMGQSRAEVYTYIDDRGKKVFVGNLGQVPQKYRDRAVARTPSGEVSNVSSFSSSNEKAANRIREEYGLTRLRSQISKLETRVELANNQIVVPVEVMHNGGRKTLRMILDTGASRSVYYTSALAGLAYQPKASGASQVAGGGVVKTQIASLDTVKVGPYTIKGADAVIMEDKNYVSYDGLLGMDFLQRVTYEIDKERSLLIWNPKEHKSLKEQLKKKTEPDEAPQAAAGQSDE</sequence>
<evidence type="ECO:0008006" key="4">
    <source>
        <dbReference type="Google" id="ProtNLM"/>
    </source>
</evidence>
<dbReference type="Proteomes" id="UP000282818">
    <property type="component" value="Unassembled WGS sequence"/>
</dbReference>
<accession>A0A437QD57</accession>
<dbReference type="EMBL" id="SACQ01000001">
    <property type="protein sequence ID" value="RVU32441.1"/>
    <property type="molecule type" value="Genomic_DNA"/>
</dbReference>
<dbReference type="InterPro" id="IPR021109">
    <property type="entry name" value="Peptidase_aspartic_dom_sf"/>
</dbReference>
<dbReference type="RefSeq" id="WP_127692610.1">
    <property type="nucleotide sequence ID" value="NZ_SACQ01000001.1"/>
</dbReference>
<dbReference type="SUPFAM" id="SSF50630">
    <property type="entry name" value="Acid proteases"/>
    <property type="match status" value="1"/>
</dbReference>
<dbReference type="AlphaFoldDB" id="A0A437QD57"/>
<protein>
    <recommendedName>
        <fullName evidence="4">DUF4124 domain-containing protein</fullName>
    </recommendedName>
</protein>